<comment type="caution">
    <text evidence="2">The sequence shown here is derived from an EMBL/GenBank/DDBJ whole genome shotgun (WGS) entry which is preliminary data.</text>
</comment>
<evidence type="ECO:0000313" key="3">
    <source>
        <dbReference type="Proteomes" id="UP000701341"/>
    </source>
</evidence>
<evidence type="ECO:0000313" key="2">
    <source>
        <dbReference type="EMBL" id="KAF7517195.1"/>
    </source>
</evidence>
<protein>
    <submittedName>
        <fullName evidence="2">Uncharacterized protein</fullName>
    </submittedName>
</protein>
<feature type="region of interest" description="Disordered" evidence="1">
    <location>
        <begin position="25"/>
        <end position="45"/>
    </location>
</feature>
<dbReference type="Proteomes" id="UP000701341">
    <property type="component" value="Unassembled WGS sequence"/>
</dbReference>
<proteinExistence type="predicted"/>
<feature type="region of interest" description="Disordered" evidence="1">
    <location>
        <begin position="94"/>
        <end position="160"/>
    </location>
</feature>
<gene>
    <name evidence="2" type="ORF">PCG10_001513</name>
</gene>
<feature type="compositionally biased region" description="Acidic residues" evidence="1">
    <location>
        <begin position="143"/>
        <end position="160"/>
    </location>
</feature>
<accession>A0A9P5GAR6</accession>
<evidence type="ECO:0000256" key="1">
    <source>
        <dbReference type="SAM" id="MobiDB-lite"/>
    </source>
</evidence>
<sequence length="160" mass="17726">MPPIRDVDWHSDKSDIVREPQRRAALGQRLGSVLSSTSTRSKQHSPEYSAIWYKTPSNDRSLANGINWMIAVREDLREIRARVAYDIKKLSQFSGDCGSEETLEDDEPPNLFHNSDSEHDGDDTGSAHAGPKSDGSEVGSIDLDSDVDSDDVHDVDDVDD</sequence>
<dbReference type="EMBL" id="JAAOZQ010000120">
    <property type="protein sequence ID" value="KAF7517195.1"/>
    <property type="molecule type" value="Genomic_DNA"/>
</dbReference>
<keyword evidence="3" id="KW-1185">Reference proteome</keyword>
<name>A0A9P5GAR6_PENCR</name>
<feature type="region of interest" description="Disordered" evidence="1">
    <location>
        <begin position="1"/>
        <end position="20"/>
    </location>
</feature>
<organism evidence="2 3">
    <name type="scientific">Penicillium crustosum</name>
    <name type="common">Blue mold fungus</name>
    <dbReference type="NCBI Taxonomy" id="36656"/>
    <lineage>
        <taxon>Eukaryota</taxon>
        <taxon>Fungi</taxon>
        <taxon>Dikarya</taxon>
        <taxon>Ascomycota</taxon>
        <taxon>Pezizomycotina</taxon>
        <taxon>Eurotiomycetes</taxon>
        <taxon>Eurotiomycetidae</taxon>
        <taxon>Eurotiales</taxon>
        <taxon>Aspergillaceae</taxon>
        <taxon>Penicillium</taxon>
    </lineage>
</organism>
<feature type="compositionally biased region" description="Acidic residues" evidence="1">
    <location>
        <begin position="98"/>
        <end position="108"/>
    </location>
</feature>
<reference evidence="2" key="1">
    <citation type="submission" date="2020-02" db="EMBL/GenBank/DDBJ databases">
        <authorList>
            <person name="Lichtner F.J."/>
        </authorList>
    </citation>
    <scope>NUCLEOTIDE SEQUENCE</scope>
    <source>
        <strain evidence="2">G10</strain>
    </source>
</reference>
<dbReference type="AlphaFoldDB" id="A0A9P5GAR6"/>